<gene>
    <name evidence="2" type="ORF">immuto26A_49</name>
</gene>
<feature type="region of interest" description="Disordered" evidence="1">
    <location>
        <begin position="1"/>
        <end position="37"/>
    </location>
</feature>
<organism evidence="2 3">
    <name type="scientific">Flavobacterium phage vB_FspM_immuto_2-6A</name>
    <dbReference type="NCBI Taxonomy" id="2801477"/>
    <lineage>
        <taxon>Viruses</taxon>
        <taxon>Duplodnaviria</taxon>
        <taxon>Heunggongvirae</taxon>
        <taxon>Uroviricota</taxon>
        <taxon>Caudoviricetes</taxon>
        <taxon>Immutovirus</taxon>
        <taxon>Immutovirus immuto</taxon>
    </lineage>
</organism>
<evidence type="ECO:0000256" key="1">
    <source>
        <dbReference type="SAM" id="MobiDB-lite"/>
    </source>
</evidence>
<protein>
    <submittedName>
        <fullName evidence="2">Uncharacterized protein</fullName>
    </submittedName>
</protein>
<proteinExistence type="predicted"/>
<sequence length="37" mass="4606">MRKDNRDPEEDTDLDNNEYDAWTSPEIEEYNDDEYDY</sequence>
<reference evidence="2 3" key="1">
    <citation type="submission" date="2020-12" db="EMBL/GenBank/DDBJ databases">
        <title>Dynamics of Baltic Sea phages driven by environmental changes.</title>
        <authorList>
            <person name="Hoetzinger M."/>
            <person name="Nilsson E."/>
            <person name="Holmfeldt K."/>
        </authorList>
    </citation>
    <scope>NUCLEOTIDE SEQUENCE [LARGE SCALE GENOMIC DNA]</scope>
</reference>
<accession>A0A7T8IWS1</accession>
<feature type="compositionally biased region" description="Acidic residues" evidence="1">
    <location>
        <begin position="26"/>
        <end position="37"/>
    </location>
</feature>
<dbReference type="EMBL" id="MW353175">
    <property type="protein sequence ID" value="QQO91728.1"/>
    <property type="molecule type" value="Genomic_DNA"/>
</dbReference>
<evidence type="ECO:0000313" key="2">
    <source>
        <dbReference type="EMBL" id="QQO91728.1"/>
    </source>
</evidence>
<evidence type="ECO:0000313" key="3">
    <source>
        <dbReference type="Proteomes" id="UP000595566"/>
    </source>
</evidence>
<feature type="compositionally biased region" description="Acidic residues" evidence="1">
    <location>
        <begin position="7"/>
        <end position="18"/>
    </location>
</feature>
<keyword evidence="3" id="KW-1185">Reference proteome</keyword>
<dbReference type="Proteomes" id="UP000595566">
    <property type="component" value="Segment"/>
</dbReference>
<name>A0A7T8IWS1_9CAUD</name>